<dbReference type="InterPro" id="IPR019201">
    <property type="entry name" value="DUF2065"/>
</dbReference>
<proteinExistence type="predicted"/>
<comment type="caution">
    <text evidence="2">The sequence shown here is derived from an EMBL/GenBank/DDBJ whole genome shotgun (WGS) entry which is preliminary data.</text>
</comment>
<dbReference type="Pfam" id="PF09838">
    <property type="entry name" value="DUF2065"/>
    <property type="match status" value="1"/>
</dbReference>
<dbReference type="PANTHER" id="PTHR38602:SF1">
    <property type="entry name" value="INNER MEMBRANE PROTEIN"/>
    <property type="match status" value="1"/>
</dbReference>
<keyword evidence="1" id="KW-0472">Membrane</keyword>
<evidence type="ECO:0000256" key="1">
    <source>
        <dbReference type="SAM" id="Phobius"/>
    </source>
</evidence>
<name>A0A5C8ZNU6_9GAMM</name>
<feature type="transmembrane region" description="Helical" evidence="1">
    <location>
        <begin position="6"/>
        <end position="24"/>
    </location>
</feature>
<organism evidence="2 3">
    <name type="scientific">Parahaliea maris</name>
    <dbReference type="NCBI Taxonomy" id="2716870"/>
    <lineage>
        <taxon>Bacteria</taxon>
        <taxon>Pseudomonadati</taxon>
        <taxon>Pseudomonadota</taxon>
        <taxon>Gammaproteobacteria</taxon>
        <taxon>Cellvibrionales</taxon>
        <taxon>Halieaceae</taxon>
        <taxon>Parahaliea</taxon>
    </lineage>
</organism>
<gene>
    <name evidence="2" type="ORF">FV139_20055</name>
</gene>
<feature type="transmembrane region" description="Helical" evidence="1">
    <location>
        <begin position="44"/>
        <end position="62"/>
    </location>
</feature>
<keyword evidence="3" id="KW-1185">Reference proteome</keyword>
<keyword evidence="1" id="KW-0812">Transmembrane</keyword>
<keyword evidence="1" id="KW-1133">Transmembrane helix</keyword>
<sequence length="63" mass="7102">MDFWHVLPVALALVLIIEGVLPFLSPAAWREMLQTVGRLDDRVIRKIGLGSMLAGLLLLYWVN</sequence>
<dbReference type="EMBL" id="VRZA01000011">
    <property type="protein sequence ID" value="TXS89237.1"/>
    <property type="molecule type" value="Genomic_DNA"/>
</dbReference>
<dbReference type="RefSeq" id="WP_148070279.1">
    <property type="nucleotide sequence ID" value="NZ_VRZA01000011.1"/>
</dbReference>
<dbReference type="AlphaFoldDB" id="A0A5C8ZNU6"/>
<accession>A0A5C8ZNU6</accession>
<dbReference type="PANTHER" id="PTHR38602">
    <property type="entry name" value="INNER MEMBRANE PROTEIN-RELATED"/>
    <property type="match status" value="1"/>
</dbReference>
<evidence type="ECO:0000313" key="3">
    <source>
        <dbReference type="Proteomes" id="UP000321039"/>
    </source>
</evidence>
<evidence type="ECO:0000313" key="2">
    <source>
        <dbReference type="EMBL" id="TXS89237.1"/>
    </source>
</evidence>
<protein>
    <submittedName>
        <fullName evidence="2">DUF2065 domain-containing protein</fullName>
    </submittedName>
</protein>
<reference evidence="2 3" key="1">
    <citation type="submission" date="2019-08" db="EMBL/GenBank/DDBJ databases">
        <title>Parahaliea maris sp. nov., isolated from the surface seawater.</title>
        <authorList>
            <person name="Liu Y."/>
        </authorList>
    </citation>
    <scope>NUCLEOTIDE SEQUENCE [LARGE SCALE GENOMIC DNA]</scope>
    <source>
        <strain evidence="2 3">HSLHS9</strain>
    </source>
</reference>
<dbReference type="Proteomes" id="UP000321039">
    <property type="component" value="Unassembled WGS sequence"/>
</dbReference>